<accession>A0A8S5TAL5</accession>
<evidence type="ECO:0000313" key="1">
    <source>
        <dbReference type="EMBL" id="DAF60023.1"/>
    </source>
</evidence>
<protein>
    <submittedName>
        <fullName evidence="1">Uncharacterized protein</fullName>
    </submittedName>
</protein>
<dbReference type="EMBL" id="BK032781">
    <property type="protein sequence ID" value="DAF60023.1"/>
    <property type="molecule type" value="Genomic_DNA"/>
</dbReference>
<sequence length="302" mass="33942">MNDGHFSINTLNDLRLLQEKLANGENVIISQIGQITHSIKLEGGRFNDYDDGYIDADIAKMVLSYQDNFYKIVSILEKNYGITGIDKTQLLTFKLERGCLKIDLENMIKVLLEGIKGMSDIAKVIIIVSVALMILGGYSYSEYLTHNENLAKISAESENRRIIASLKADKDLQKAINEPKAKIASALQENETATFNNESEPITYQKVKNYEFKELIDTTATFDKIDDFSILGYEKTSNGDRKFKIDINGIKWVSANLISAEARIRLATAIENGESIKLKIRTVKEYNKIKEVIILDLIGSGQ</sequence>
<reference evidence="1" key="1">
    <citation type="journal article" date="2021" name="Proc. Natl. Acad. Sci. U.S.A.">
        <title>A Catalog of Tens of Thousands of Viruses from Human Metagenomes Reveals Hidden Associations with Chronic Diseases.</title>
        <authorList>
            <person name="Tisza M.J."/>
            <person name="Buck C.B."/>
        </authorList>
    </citation>
    <scope>NUCLEOTIDE SEQUENCE</scope>
    <source>
        <strain evidence="1">CtUM413</strain>
    </source>
</reference>
<proteinExistence type="predicted"/>
<organism evidence="1">
    <name type="scientific">Siphoviridae sp. ctUM413</name>
    <dbReference type="NCBI Taxonomy" id="2827879"/>
    <lineage>
        <taxon>Viruses</taxon>
        <taxon>Duplodnaviria</taxon>
        <taxon>Heunggongvirae</taxon>
        <taxon>Uroviricota</taxon>
        <taxon>Caudoviricetes</taxon>
    </lineage>
</organism>
<name>A0A8S5TAL5_9CAUD</name>